<reference evidence="3" key="1">
    <citation type="journal article" date="2019" name="Int. J. Syst. Evol. Microbiol.">
        <title>The Global Catalogue of Microorganisms (GCM) 10K type strain sequencing project: providing services to taxonomists for standard genome sequencing and annotation.</title>
        <authorList>
            <consortium name="The Broad Institute Genomics Platform"/>
            <consortium name="The Broad Institute Genome Sequencing Center for Infectious Disease"/>
            <person name="Wu L."/>
            <person name="Ma J."/>
        </authorList>
    </citation>
    <scope>NUCLEOTIDE SEQUENCE [LARGE SCALE GENOMIC DNA]</scope>
    <source>
        <strain evidence="3">CECT 7069</strain>
    </source>
</reference>
<evidence type="ECO:0008006" key="4">
    <source>
        <dbReference type="Google" id="ProtNLM"/>
    </source>
</evidence>
<comment type="caution">
    <text evidence="2">The sequence shown here is derived from an EMBL/GenBank/DDBJ whole genome shotgun (WGS) entry which is preliminary data.</text>
</comment>
<evidence type="ECO:0000256" key="1">
    <source>
        <dbReference type="SAM" id="MobiDB-lite"/>
    </source>
</evidence>
<feature type="region of interest" description="Disordered" evidence="1">
    <location>
        <begin position="1"/>
        <end position="24"/>
    </location>
</feature>
<gene>
    <name evidence="2" type="ORF">QWZ12_10625</name>
</gene>
<dbReference type="Proteomes" id="UP001224644">
    <property type="component" value="Unassembled WGS sequence"/>
</dbReference>
<evidence type="ECO:0000313" key="3">
    <source>
        <dbReference type="Proteomes" id="UP001224644"/>
    </source>
</evidence>
<dbReference type="EMBL" id="JAUFPX010000006">
    <property type="protein sequence ID" value="MDN3591066.1"/>
    <property type="molecule type" value="Genomic_DNA"/>
</dbReference>
<evidence type="ECO:0000313" key="2">
    <source>
        <dbReference type="EMBL" id="MDN3591066.1"/>
    </source>
</evidence>
<accession>A0ABT8BID2</accession>
<dbReference type="RefSeq" id="WP_238222197.1">
    <property type="nucleotide sequence ID" value="NZ_BPQD01000003.1"/>
</dbReference>
<protein>
    <recommendedName>
        <fullName evidence="4">DUF2188 domain-containing protein</fullName>
    </recommendedName>
</protein>
<proteinExistence type="predicted"/>
<organism evidence="2 3">
    <name type="scientific">Methylobacterium adhaesivum</name>
    <dbReference type="NCBI Taxonomy" id="333297"/>
    <lineage>
        <taxon>Bacteria</taxon>
        <taxon>Pseudomonadati</taxon>
        <taxon>Pseudomonadota</taxon>
        <taxon>Alphaproteobacteria</taxon>
        <taxon>Hyphomicrobiales</taxon>
        <taxon>Methylobacteriaceae</taxon>
        <taxon>Methylobacterium</taxon>
    </lineage>
</organism>
<sequence length="81" mass="9092">MLKDLDQRAEMTVWPKGRPAHTAESREFATLREALEAAAEAIDRHDARPWIITEAGDILSPRWIEAHTSKVPQDSGRSRSG</sequence>
<name>A0ABT8BID2_9HYPH</name>
<keyword evidence="3" id="KW-1185">Reference proteome</keyword>